<sequence>MLNMFPKLELAVILMYFMMLPKVLRPSITPSFNTIRSFSSKMISADSFAISTAVSTETLTSASFMAGASLIPSPMKPTVWPLLLMTRMIRAFCIGDSFAKIVTFSASVASCSSVILSILLPNRIFSTERPTSLQIFLAITSLSPVRIFTSTPYSFSALIAEADEVLGGSRKPI</sequence>
<reference evidence="1" key="1">
    <citation type="submission" date="2019-08" db="EMBL/GenBank/DDBJ databases">
        <authorList>
            <person name="Kucharzyk K."/>
            <person name="Murdoch R.W."/>
            <person name="Higgins S."/>
            <person name="Loffler F."/>
        </authorList>
    </citation>
    <scope>NUCLEOTIDE SEQUENCE</scope>
</reference>
<dbReference type="AlphaFoldDB" id="A0A645DIH4"/>
<dbReference type="EMBL" id="VSSQ01036358">
    <property type="protein sequence ID" value="MPM88818.1"/>
    <property type="molecule type" value="Genomic_DNA"/>
</dbReference>
<comment type="caution">
    <text evidence="1">The sequence shown here is derived from an EMBL/GenBank/DDBJ whole genome shotgun (WGS) entry which is preliminary data.</text>
</comment>
<organism evidence="1">
    <name type="scientific">bioreactor metagenome</name>
    <dbReference type="NCBI Taxonomy" id="1076179"/>
    <lineage>
        <taxon>unclassified sequences</taxon>
        <taxon>metagenomes</taxon>
        <taxon>ecological metagenomes</taxon>
    </lineage>
</organism>
<proteinExistence type="predicted"/>
<accession>A0A645DIH4</accession>
<evidence type="ECO:0000313" key="1">
    <source>
        <dbReference type="EMBL" id="MPM88818.1"/>
    </source>
</evidence>
<protein>
    <submittedName>
        <fullName evidence="1">Uncharacterized protein</fullName>
    </submittedName>
</protein>
<name>A0A645DIH4_9ZZZZ</name>
<gene>
    <name evidence="1" type="ORF">SDC9_135922</name>
</gene>